<dbReference type="RefSeq" id="WP_223644752.1">
    <property type="nucleotide sequence ID" value="NZ_JAIQBY010000025.1"/>
</dbReference>
<dbReference type="InterPro" id="IPR044925">
    <property type="entry name" value="His-Me_finger_sf"/>
</dbReference>
<dbReference type="SUPFAM" id="SSF54060">
    <property type="entry name" value="His-Me finger endonucleases"/>
    <property type="match status" value="1"/>
</dbReference>
<evidence type="ECO:0000256" key="3">
    <source>
        <dbReference type="SAM" id="MobiDB-lite"/>
    </source>
</evidence>
<keyword evidence="4" id="KW-0732">Signal</keyword>
<dbReference type="EMBL" id="JAIQBY010000025">
    <property type="protein sequence ID" value="MBZ4195535.1"/>
    <property type="molecule type" value="Genomic_DNA"/>
</dbReference>
<keyword evidence="6" id="KW-1185">Reference proteome</keyword>
<keyword evidence="5" id="KW-0255">Endonuclease</keyword>
<name>A0A953NGN2_9MOLU</name>
<feature type="compositionally biased region" description="Basic and acidic residues" evidence="3">
    <location>
        <begin position="47"/>
        <end position="78"/>
    </location>
</feature>
<dbReference type="AlphaFoldDB" id="A0A953NGN2"/>
<evidence type="ECO:0000313" key="6">
    <source>
        <dbReference type="Proteomes" id="UP000772186"/>
    </source>
</evidence>
<dbReference type="Pfam" id="PF04231">
    <property type="entry name" value="Endonuclease_1"/>
    <property type="match status" value="1"/>
</dbReference>
<evidence type="ECO:0000313" key="5">
    <source>
        <dbReference type="EMBL" id="MBZ4195535.1"/>
    </source>
</evidence>
<dbReference type="InterPro" id="IPR007346">
    <property type="entry name" value="Endonuclease-I"/>
</dbReference>
<dbReference type="GO" id="GO:0004519">
    <property type="term" value="F:endonuclease activity"/>
    <property type="evidence" value="ECO:0007669"/>
    <property type="project" value="UniProtKB-KW"/>
</dbReference>
<dbReference type="Proteomes" id="UP000772186">
    <property type="component" value="Unassembled WGS sequence"/>
</dbReference>
<evidence type="ECO:0000256" key="2">
    <source>
        <dbReference type="ARBA" id="ARBA00022801"/>
    </source>
</evidence>
<feature type="compositionally biased region" description="Basic and acidic residues" evidence="3">
    <location>
        <begin position="28"/>
        <end position="39"/>
    </location>
</feature>
<dbReference type="PANTHER" id="PTHR33607">
    <property type="entry name" value="ENDONUCLEASE-1"/>
    <property type="match status" value="1"/>
</dbReference>
<reference evidence="5 6" key="1">
    <citation type="submission" date="2021-09" db="EMBL/GenBank/DDBJ databases">
        <title>WGS of Mycoplasma sp. Zaradi2 strains.</title>
        <authorList>
            <person name="Spergser J."/>
        </authorList>
    </citation>
    <scope>NUCLEOTIDE SEQUENCE [LARGE SCALE GENOMIC DNA]</scope>
    <source>
        <strain evidence="5 6">1331</strain>
    </source>
</reference>
<organism evidence="5 6">
    <name type="scientific">Mycoplasma tauri</name>
    <dbReference type="NCBI Taxonomy" id="547987"/>
    <lineage>
        <taxon>Bacteria</taxon>
        <taxon>Bacillati</taxon>
        <taxon>Mycoplasmatota</taxon>
        <taxon>Mollicutes</taxon>
        <taxon>Mycoplasmataceae</taxon>
        <taxon>Mycoplasma</taxon>
    </lineage>
</organism>
<gene>
    <name evidence="5" type="ORF">LAD73_02305</name>
</gene>
<protein>
    <submittedName>
        <fullName evidence="5">Endonuclease</fullName>
    </submittedName>
</protein>
<accession>A0A953NGN2</accession>
<keyword evidence="1" id="KW-0540">Nuclease</keyword>
<comment type="caution">
    <text evidence="5">The sequence shown here is derived from an EMBL/GenBank/DDBJ whole genome shotgun (WGS) entry which is preliminary data.</text>
</comment>
<dbReference type="PANTHER" id="PTHR33607:SF2">
    <property type="entry name" value="ENDONUCLEASE-1"/>
    <property type="match status" value="1"/>
</dbReference>
<sequence>MKKINILTTISLLSTTSLIVLSSQCKASDTKEKQQKVDDETNSVSNQEDKITLKPSVEEKLSDNDKSQSDVKDTTNKEITNDKIKLPKGAYYSTQGEDNKYYQALDGLNGIELYRKLHDIQNKKAENVNNYDYLYHSIYKDAFKDQYYEKDNSVLDIYSENPKGSDPYNFNFNNYHGRNGKPIRGRTEGQEGYRFNREHIIPKSYFEGYEPMHNDAHHVWPTDQIVNEKRGNSPHFIVDNPNITSLNGTKIISEKRRNKRNREYDFAIYTEPIDEFKGDIARVYFYFAITYVGENNWLKGPGKEVFSWNSGKVLKNKYFDVYKQWSVKDKIDAFDIVRNNEIAKHQVVRNPFSDYPELIDLILNPQGRVFKNKGVLKIDLDKYFKQ</sequence>
<feature type="region of interest" description="Disordered" evidence="3">
    <location>
        <begin position="26"/>
        <end position="78"/>
    </location>
</feature>
<feature type="chain" id="PRO_5037968674" evidence="4">
    <location>
        <begin position="28"/>
        <end position="386"/>
    </location>
</feature>
<evidence type="ECO:0000256" key="1">
    <source>
        <dbReference type="ARBA" id="ARBA00022722"/>
    </source>
</evidence>
<evidence type="ECO:0000256" key="4">
    <source>
        <dbReference type="SAM" id="SignalP"/>
    </source>
</evidence>
<feature type="signal peptide" evidence="4">
    <location>
        <begin position="1"/>
        <end position="27"/>
    </location>
</feature>
<dbReference type="GO" id="GO:0016787">
    <property type="term" value="F:hydrolase activity"/>
    <property type="evidence" value="ECO:0007669"/>
    <property type="project" value="UniProtKB-KW"/>
</dbReference>
<proteinExistence type="predicted"/>
<keyword evidence="2" id="KW-0378">Hydrolase</keyword>